<keyword evidence="3 5" id="KW-1133">Transmembrane helix</keyword>
<keyword evidence="4 5" id="KW-0472">Membrane</keyword>
<evidence type="ECO:0000256" key="2">
    <source>
        <dbReference type="ARBA" id="ARBA00022692"/>
    </source>
</evidence>
<reference evidence="6 7" key="1">
    <citation type="submission" date="2019-08" db="EMBL/GenBank/DDBJ databases">
        <title>Draft genome sequence of Citrobacter portucalensis strain isolated from green turtle.</title>
        <authorList>
            <person name="Fernandes M.R."/>
            <person name="Sellera F.P."/>
            <person name="Goldeberg D.W."/>
            <person name="Costa D.C."/>
            <person name="Lincopan N."/>
        </authorList>
    </citation>
    <scope>NUCLEOTIDE SEQUENCE [LARGE SCALE GENOMIC DNA]</scope>
    <source>
        <strain evidence="6 7">TV06</strain>
    </source>
</reference>
<dbReference type="EMBL" id="VTZD01000030">
    <property type="protein sequence ID" value="KAA1141213.1"/>
    <property type="molecule type" value="Genomic_DNA"/>
</dbReference>
<keyword evidence="2 5" id="KW-0812">Transmembrane</keyword>
<feature type="transmembrane region" description="Helical" evidence="5">
    <location>
        <begin position="108"/>
        <end position="131"/>
    </location>
</feature>
<proteinExistence type="predicted"/>
<dbReference type="Proteomes" id="UP000323297">
    <property type="component" value="Unassembled WGS sequence"/>
</dbReference>
<dbReference type="Gene3D" id="1.20.120.1630">
    <property type="match status" value="1"/>
</dbReference>
<name>A0A5B0SVJ8_9ENTR</name>
<dbReference type="Pfam" id="PF04191">
    <property type="entry name" value="PEMT"/>
    <property type="match status" value="1"/>
</dbReference>
<dbReference type="AlphaFoldDB" id="A0A5B0SVJ8"/>
<dbReference type="PROSITE" id="PS50244">
    <property type="entry name" value="S5A_REDUCTASE"/>
    <property type="match status" value="1"/>
</dbReference>
<sequence>MTTLWLLLELANLIVFTLVILPRKQPVNARPLLPVIATHLLRLTFLIPILVFGYSLFFSHQIGPVEWGCLILAIVGNALVIKGKWDLGESHTWTGYYLPRAKRVTRGIFAWIAHPMYTGIILVIISCSLVYITRLPIWLSALGLICCFYIVGFLIMAALREDRQFVQA</sequence>
<feature type="transmembrane region" description="Helical" evidence="5">
    <location>
        <begin position="6"/>
        <end position="23"/>
    </location>
</feature>
<gene>
    <name evidence="6" type="ORF">D3H66_22135</name>
</gene>
<dbReference type="InterPro" id="IPR007318">
    <property type="entry name" value="Phopholipid_MeTrfase"/>
</dbReference>
<comment type="subcellular location">
    <subcellularLocation>
        <location evidence="1">Endomembrane system</location>
        <topology evidence="1">Multi-pass membrane protein</topology>
    </subcellularLocation>
</comment>
<feature type="transmembrane region" description="Helical" evidence="5">
    <location>
        <begin position="35"/>
        <end position="58"/>
    </location>
</feature>
<evidence type="ECO:0000256" key="4">
    <source>
        <dbReference type="ARBA" id="ARBA00023136"/>
    </source>
</evidence>
<accession>A0A5B0SVJ8</accession>
<protein>
    <submittedName>
        <fullName evidence="6">Uncharacterized protein</fullName>
    </submittedName>
</protein>
<feature type="transmembrane region" description="Helical" evidence="5">
    <location>
        <begin position="64"/>
        <end position="81"/>
    </location>
</feature>
<feature type="transmembrane region" description="Helical" evidence="5">
    <location>
        <begin position="137"/>
        <end position="159"/>
    </location>
</feature>
<organism evidence="6 7">
    <name type="scientific">Citrobacter portucalensis</name>
    <dbReference type="NCBI Taxonomy" id="1639133"/>
    <lineage>
        <taxon>Bacteria</taxon>
        <taxon>Pseudomonadati</taxon>
        <taxon>Pseudomonadota</taxon>
        <taxon>Gammaproteobacteria</taxon>
        <taxon>Enterobacterales</taxon>
        <taxon>Enterobacteriaceae</taxon>
        <taxon>Citrobacter</taxon>
        <taxon>Citrobacter freundii complex</taxon>
    </lineage>
</organism>
<dbReference type="RefSeq" id="WP_149608225.1">
    <property type="nucleotide sequence ID" value="NZ_JBBEZN010000143.1"/>
</dbReference>
<evidence type="ECO:0000256" key="5">
    <source>
        <dbReference type="SAM" id="Phobius"/>
    </source>
</evidence>
<dbReference type="GO" id="GO:0012505">
    <property type="term" value="C:endomembrane system"/>
    <property type="evidence" value="ECO:0007669"/>
    <property type="project" value="UniProtKB-SubCell"/>
</dbReference>
<evidence type="ECO:0000256" key="1">
    <source>
        <dbReference type="ARBA" id="ARBA00004127"/>
    </source>
</evidence>
<evidence type="ECO:0000313" key="6">
    <source>
        <dbReference type="EMBL" id="KAA1141213.1"/>
    </source>
</evidence>
<evidence type="ECO:0000256" key="3">
    <source>
        <dbReference type="ARBA" id="ARBA00022989"/>
    </source>
</evidence>
<evidence type="ECO:0000313" key="7">
    <source>
        <dbReference type="Proteomes" id="UP000323297"/>
    </source>
</evidence>
<comment type="caution">
    <text evidence="6">The sequence shown here is derived from an EMBL/GenBank/DDBJ whole genome shotgun (WGS) entry which is preliminary data.</text>
</comment>